<evidence type="ECO:0000256" key="4">
    <source>
        <dbReference type="SAM" id="SignalP"/>
    </source>
</evidence>
<feature type="domain" description="Leucine-binding protein" evidence="5">
    <location>
        <begin position="86"/>
        <end position="344"/>
    </location>
</feature>
<evidence type="ECO:0000313" key="7">
    <source>
        <dbReference type="Proteomes" id="UP000216429"/>
    </source>
</evidence>
<dbReference type="InterPro" id="IPR028081">
    <property type="entry name" value="Leu-bd"/>
</dbReference>
<feature type="region of interest" description="Disordered" evidence="3">
    <location>
        <begin position="367"/>
        <end position="394"/>
    </location>
</feature>
<comment type="similarity">
    <text evidence="1">Belongs to the leucine-binding protein family.</text>
</comment>
<dbReference type="InterPro" id="IPR051010">
    <property type="entry name" value="BCAA_transport"/>
</dbReference>
<name>A0A261VJN8_9BORD</name>
<proteinExistence type="inferred from homology"/>
<evidence type="ECO:0000313" key="6">
    <source>
        <dbReference type="EMBL" id="OZI73951.1"/>
    </source>
</evidence>
<dbReference type="PANTHER" id="PTHR30483">
    <property type="entry name" value="LEUCINE-SPECIFIC-BINDING PROTEIN"/>
    <property type="match status" value="1"/>
</dbReference>
<dbReference type="Proteomes" id="UP000216429">
    <property type="component" value="Unassembled WGS sequence"/>
</dbReference>
<dbReference type="InterPro" id="IPR028082">
    <property type="entry name" value="Peripla_BP_I"/>
</dbReference>
<dbReference type="SUPFAM" id="SSF53822">
    <property type="entry name" value="Periplasmic binding protein-like I"/>
    <property type="match status" value="1"/>
</dbReference>
<keyword evidence="7" id="KW-1185">Reference proteome</keyword>
<dbReference type="Pfam" id="PF13458">
    <property type="entry name" value="Peripla_BP_6"/>
    <property type="match status" value="1"/>
</dbReference>
<keyword evidence="2 4" id="KW-0732">Signal</keyword>
<reference evidence="7" key="1">
    <citation type="submission" date="2017-05" db="EMBL/GenBank/DDBJ databases">
        <title>Complete and WGS of Bordetella genogroups.</title>
        <authorList>
            <person name="Spilker T."/>
            <person name="Lipuma J."/>
        </authorList>
    </citation>
    <scope>NUCLEOTIDE SEQUENCE [LARGE SCALE GENOMIC DNA]</scope>
    <source>
        <strain evidence="7">AU6712</strain>
    </source>
</reference>
<sequence>MRPLAVFLIGLALLPAGAGAETPPPIVLGEAHAQPADSDFAQGWRMALEAVNQAGGVMGRPLRVVPVRSGPNATPPPDVHMLFDGAQDSAQALALARQAASWRLPYLVVRAPSDRLVWQEGNRYTFRLAPSTRMRVAALAPRALALRQKRWALVHEAAQDGQEEAAAFAATLAAFQSQTEIVGRHAVTPGNVDAELLRAVQAEQPQALLLALRGADLAAFGKLLRQQPALQDLPVIVMHGEALDTPAPAGWIVATHDMLPAGQDGFAQAFAARTGHPATLPALQGYLALQSLSAALRLAQSTDAEKLVDALEGLRLDTPSGPIHYRKVDHQSTMGLFVATGNEQGMDSRHYLDGARLQLPDAVAQRLRSPAKPVHTAAAPPADTGAGAPPAQASPAFGVSRFRSGGTTLAAWPD</sequence>
<dbReference type="AlphaFoldDB" id="A0A261VJN8"/>
<evidence type="ECO:0000256" key="2">
    <source>
        <dbReference type="ARBA" id="ARBA00022729"/>
    </source>
</evidence>
<dbReference type="Gene3D" id="3.40.50.2300">
    <property type="match status" value="2"/>
</dbReference>
<dbReference type="EMBL" id="NEVU01000002">
    <property type="protein sequence ID" value="OZI73951.1"/>
    <property type="molecule type" value="Genomic_DNA"/>
</dbReference>
<dbReference type="OrthoDB" id="9783240at2"/>
<feature type="chain" id="PRO_5013374516" description="Leucine-binding protein domain-containing protein" evidence="4">
    <location>
        <begin position="21"/>
        <end position="414"/>
    </location>
</feature>
<feature type="compositionally biased region" description="Low complexity" evidence="3">
    <location>
        <begin position="376"/>
        <end position="394"/>
    </location>
</feature>
<evidence type="ECO:0000256" key="3">
    <source>
        <dbReference type="SAM" id="MobiDB-lite"/>
    </source>
</evidence>
<evidence type="ECO:0000259" key="5">
    <source>
        <dbReference type="Pfam" id="PF13458"/>
    </source>
</evidence>
<accession>A0A261VJN8</accession>
<evidence type="ECO:0000256" key="1">
    <source>
        <dbReference type="ARBA" id="ARBA00010062"/>
    </source>
</evidence>
<comment type="caution">
    <text evidence="6">The sequence shown here is derived from an EMBL/GenBank/DDBJ whole genome shotgun (WGS) entry which is preliminary data.</text>
</comment>
<gene>
    <name evidence="6" type="ORF">CAL22_05460</name>
</gene>
<organism evidence="6 7">
    <name type="scientific">Bordetella genomosp. 12</name>
    <dbReference type="NCBI Taxonomy" id="463035"/>
    <lineage>
        <taxon>Bacteria</taxon>
        <taxon>Pseudomonadati</taxon>
        <taxon>Pseudomonadota</taxon>
        <taxon>Betaproteobacteria</taxon>
        <taxon>Burkholderiales</taxon>
        <taxon>Alcaligenaceae</taxon>
        <taxon>Bordetella</taxon>
    </lineage>
</organism>
<protein>
    <recommendedName>
        <fullName evidence="5">Leucine-binding protein domain-containing protein</fullName>
    </recommendedName>
</protein>
<feature type="signal peptide" evidence="4">
    <location>
        <begin position="1"/>
        <end position="20"/>
    </location>
</feature>
<dbReference type="RefSeq" id="WP_094811182.1">
    <property type="nucleotide sequence ID" value="NZ_NEVU01000002.1"/>
</dbReference>
<dbReference type="PANTHER" id="PTHR30483:SF37">
    <property type="entry name" value="ABC TRANSPORTER SUBSTRATE-BINDING PROTEIN"/>
    <property type="match status" value="1"/>
</dbReference>